<reference evidence="2 3" key="1">
    <citation type="submission" date="2018-06" db="EMBL/GenBank/DDBJ databases">
        <title>Fusarium incarnatum-equiseti species complex species 28.</title>
        <authorList>
            <person name="Gardiner D.M."/>
        </authorList>
    </citation>
    <scope>NUCLEOTIDE SEQUENCE [LARGE SCALE GENOMIC DNA]</scope>
    <source>
        <strain evidence="2 3">FIESC_28</strain>
    </source>
</reference>
<accession>A0A366QQ09</accession>
<proteinExistence type="predicted"/>
<dbReference type="RefSeq" id="XP_031010937.1">
    <property type="nucleotide sequence ID" value="XM_031165004.1"/>
</dbReference>
<dbReference type="GeneID" id="42000300"/>
<evidence type="ECO:0000313" key="2">
    <source>
        <dbReference type="EMBL" id="RBR06953.1"/>
    </source>
</evidence>
<dbReference type="EMBL" id="QKXC01000331">
    <property type="protein sequence ID" value="RBR06953.1"/>
    <property type="molecule type" value="Genomic_DNA"/>
</dbReference>
<name>A0A366QQ09_9HYPO</name>
<evidence type="ECO:0000256" key="1">
    <source>
        <dbReference type="SAM" id="MobiDB-lite"/>
    </source>
</evidence>
<gene>
    <name evidence="2" type="ORF">FIESC28_10874</name>
</gene>
<comment type="caution">
    <text evidence="2">The sequence shown here is derived from an EMBL/GenBank/DDBJ whole genome shotgun (WGS) entry which is preliminary data.</text>
</comment>
<keyword evidence="3" id="KW-1185">Reference proteome</keyword>
<feature type="region of interest" description="Disordered" evidence="1">
    <location>
        <begin position="79"/>
        <end position="159"/>
    </location>
</feature>
<feature type="compositionally biased region" description="Polar residues" evidence="1">
    <location>
        <begin position="84"/>
        <end position="94"/>
    </location>
</feature>
<sequence>MGSLSMTYLEDFRFFQITRNRESYVLWILHETNEHFIAEKLSACPDEGGCLGVVSSVFPCCSSASVSITVNGDQAFHQGRLRSRSISPSETSKSTYRRDRDTLTQQYTQPVTTTESRPTDGAPDLPSENTRTEPQKQKKRVSELITNQRSRGKRRKPTTAKVASLLLTQLSAPVEKVLSDQNVLPYDADITNKLESSQQLVLSQPGKVDQIVEELQLWLQQVQQRSKLYLAALQHLLNCVDLYNWVNRCDKNTERLNNKERWSALQIARYRNLLANKLCQAKDGTTDCLGLTILAPMTAKGLKFGNIGKATEKDKLEIIQEFAALARPQLEAGLKGTRFIEVPNPVSFVCWFLEKPVEELPNIGEALCLTALSVEDCRPSPAIWHEIKMLPISEMLDDREVHSDEDAQDLNWLIKAGGQCDEITKNSYEMTVEATEPAQFDNNAWAFSNLLDDDALPLGFS</sequence>
<dbReference type="Proteomes" id="UP000253153">
    <property type="component" value="Unassembled WGS sequence"/>
</dbReference>
<feature type="compositionally biased region" description="Polar residues" evidence="1">
    <location>
        <begin position="103"/>
        <end position="116"/>
    </location>
</feature>
<dbReference type="AlphaFoldDB" id="A0A366QQ09"/>
<dbReference type="OrthoDB" id="10484619at2759"/>
<organism evidence="2 3">
    <name type="scientific">Fusarium coffeatum</name>
    <dbReference type="NCBI Taxonomy" id="231269"/>
    <lineage>
        <taxon>Eukaryota</taxon>
        <taxon>Fungi</taxon>
        <taxon>Dikarya</taxon>
        <taxon>Ascomycota</taxon>
        <taxon>Pezizomycotina</taxon>
        <taxon>Sordariomycetes</taxon>
        <taxon>Hypocreomycetidae</taxon>
        <taxon>Hypocreales</taxon>
        <taxon>Nectriaceae</taxon>
        <taxon>Fusarium</taxon>
        <taxon>Fusarium incarnatum-equiseti species complex</taxon>
    </lineage>
</organism>
<protein>
    <submittedName>
        <fullName evidence="2">Uncharacterized protein</fullName>
    </submittedName>
</protein>
<evidence type="ECO:0000313" key="3">
    <source>
        <dbReference type="Proteomes" id="UP000253153"/>
    </source>
</evidence>
<feature type="compositionally biased region" description="Basic and acidic residues" evidence="1">
    <location>
        <begin position="130"/>
        <end position="142"/>
    </location>
</feature>